<organism evidence="2 3">
    <name type="scientific">Lutzomyia longipalpis</name>
    <name type="common">Sand fly</name>
    <dbReference type="NCBI Taxonomy" id="7200"/>
    <lineage>
        <taxon>Eukaryota</taxon>
        <taxon>Metazoa</taxon>
        <taxon>Ecdysozoa</taxon>
        <taxon>Arthropoda</taxon>
        <taxon>Hexapoda</taxon>
        <taxon>Insecta</taxon>
        <taxon>Pterygota</taxon>
        <taxon>Neoptera</taxon>
        <taxon>Endopterygota</taxon>
        <taxon>Diptera</taxon>
        <taxon>Nematocera</taxon>
        <taxon>Psychodoidea</taxon>
        <taxon>Psychodidae</taxon>
        <taxon>Lutzomyia</taxon>
        <taxon>Lutzomyia</taxon>
    </lineage>
</organism>
<dbReference type="EMBL" id="AJWK01026121">
    <property type="status" value="NOT_ANNOTATED_CDS"/>
    <property type="molecule type" value="Genomic_DNA"/>
</dbReference>
<dbReference type="KEGG" id="lll:129787439"/>
<dbReference type="EMBL" id="AJWK01026119">
    <property type="status" value="NOT_ANNOTATED_CDS"/>
    <property type="molecule type" value="Genomic_DNA"/>
</dbReference>
<dbReference type="VEuPathDB" id="VectorBase:LLONM1_008822"/>
<feature type="compositionally biased region" description="Polar residues" evidence="1">
    <location>
        <begin position="187"/>
        <end position="201"/>
    </location>
</feature>
<accession>A0A1B0CSI6</accession>
<evidence type="ECO:0000313" key="2">
    <source>
        <dbReference type="EnsemblMetazoa" id="LLOJ007835-PA"/>
    </source>
</evidence>
<sequence length="429" mass="46851">MSPSTISTEKRQSVPSPFHKGQPSKDTSSPCICRASQSGTGIMYHSDMGSTPIIVDMSTIEVPPLVIIEAPGFVSYPSPKSKPKPAPTPQVEKSTLNAATVATSPKLEAKPKPSPMKENPNRVLEKSNSLGEKKPPRVLRNTRSLSPRPPVKHQHAITVSDENDVVSVKLSPNDEFIEEAAAKNDATKPSPNKTSRSQRASPNILDGGRLVYEDRFANNRSTGCLVYVPSDPWLRISDEEDTGNTLGKKKKKKKDTKRVEKSFSRPNIASLDSDDPWVWKGPGDAAARKKAAYRQSKSLQSTAAEFSSLKLLPAGKKDIAARPKLQRSKSPIQLNEPEDAAGQKGATLGVTSANHLLPRHSFSTSPTQRDEELQLNIRRLSEQMRHTPAYNTAYEARDQQERRRAASPLPPPPPPPPAPPADPLLETTC</sequence>
<dbReference type="EMBL" id="AJWK01026120">
    <property type="status" value="NOT_ANNOTATED_CDS"/>
    <property type="molecule type" value="Genomic_DNA"/>
</dbReference>
<feature type="compositionally biased region" description="Basic and acidic residues" evidence="1">
    <location>
        <begin position="119"/>
        <end position="135"/>
    </location>
</feature>
<name>A0A1B0CSI6_LUTLO</name>
<keyword evidence="3" id="KW-1185">Reference proteome</keyword>
<proteinExistence type="predicted"/>
<dbReference type="EMBL" id="AJWK01026118">
    <property type="status" value="NOT_ANNOTATED_CDS"/>
    <property type="molecule type" value="Genomic_DNA"/>
</dbReference>
<reference evidence="2" key="1">
    <citation type="submission" date="2020-05" db="UniProtKB">
        <authorList>
            <consortium name="EnsemblMetazoa"/>
        </authorList>
    </citation>
    <scope>IDENTIFICATION</scope>
    <source>
        <strain evidence="2">Jacobina</strain>
    </source>
</reference>
<dbReference type="EMBL" id="AJWK01026117">
    <property type="status" value="NOT_ANNOTATED_CDS"/>
    <property type="molecule type" value="Genomic_DNA"/>
</dbReference>
<feature type="region of interest" description="Disordered" evidence="1">
    <location>
        <begin position="1"/>
        <end position="33"/>
    </location>
</feature>
<feature type="compositionally biased region" description="Pro residues" evidence="1">
    <location>
        <begin position="408"/>
        <end position="422"/>
    </location>
</feature>
<dbReference type="OrthoDB" id="446723at2759"/>
<dbReference type="VEuPathDB" id="VectorBase:LLOJ007835"/>
<evidence type="ECO:0000256" key="1">
    <source>
        <dbReference type="SAM" id="MobiDB-lite"/>
    </source>
</evidence>
<dbReference type="GeneID" id="129787439"/>
<protein>
    <submittedName>
        <fullName evidence="2">Uncharacterized protein</fullName>
    </submittedName>
</protein>
<feature type="region of interest" description="Disordered" evidence="1">
    <location>
        <begin position="236"/>
        <end position="285"/>
    </location>
</feature>
<feature type="compositionally biased region" description="Polar residues" evidence="1">
    <location>
        <begin position="24"/>
        <end position="33"/>
    </location>
</feature>
<dbReference type="Proteomes" id="UP000092461">
    <property type="component" value="Unassembled WGS sequence"/>
</dbReference>
<evidence type="ECO:0000313" key="3">
    <source>
        <dbReference type="Proteomes" id="UP000092461"/>
    </source>
</evidence>
<feature type="region of interest" description="Disordered" evidence="1">
    <location>
        <begin position="72"/>
        <end position="206"/>
    </location>
</feature>
<dbReference type="RefSeq" id="XP_055678992.1">
    <property type="nucleotide sequence ID" value="XM_055823017.1"/>
</dbReference>
<dbReference type="AlphaFoldDB" id="A0A1B0CSI6"/>
<feature type="region of interest" description="Disordered" evidence="1">
    <location>
        <begin position="320"/>
        <end position="429"/>
    </location>
</feature>
<feature type="compositionally biased region" description="Basic residues" evidence="1">
    <location>
        <begin position="247"/>
        <end position="256"/>
    </location>
</feature>
<dbReference type="EnsemblMetazoa" id="LLOJ007835-RA">
    <property type="protein sequence ID" value="LLOJ007835-PA"/>
    <property type="gene ID" value="LLOJ007835"/>
</dbReference>
<feature type="compositionally biased region" description="Basic and acidic residues" evidence="1">
    <location>
        <begin position="395"/>
        <end position="404"/>
    </location>
</feature>
<feature type="compositionally biased region" description="Polar residues" evidence="1">
    <location>
        <begin position="91"/>
        <end position="103"/>
    </location>
</feature>